<dbReference type="EMBL" id="BDDD01000016">
    <property type="protein sequence ID" value="GAV57074.1"/>
    <property type="molecule type" value="Genomic_DNA"/>
</dbReference>
<protein>
    <recommendedName>
        <fullName evidence="3">Mitochondrial protein</fullName>
    </recommendedName>
</protein>
<keyword evidence="2" id="KW-1185">Reference proteome</keyword>
<dbReference type="PANTHER" id="PTHR11439">
    <property type="entry name" value="GAG-POL-RELATED RETROTRANSPOSON"/>
    <property type="match status" value="1"/>
</dbReference>
<dbReference type="CDD" id="cd09272">
    <property type="entry name" value="RNase_HI_RT_Ty1"/>
    <property type="match status" value="1"/>
</dbReference>
<dbReference type="OrthoDB" id="1304733at2759"/>
<dbReference type="PANTHER" id="PTHR11439:SF463">
    <property type="entry name" value="REVERSE TRANSCRIPTASE TY1_COPIA-TYPE DOMAIN-CONTAINING PROTEIN"/>
    <property type="match status" value="1"/>
</dbReference>
<accession>A0A1Q3AN05</accession>
<dbReference type="Proteomes" id="UP000187406">
    <property type="component" value="Unassembled WGS sequence"/>
</dbReference>
<dbReference type="InParanoid" id="A0A1Q3AN05"/>
<dbReference type="AlphaFoldDB" id="A0A1Q3AN05"/>
<evidence type="ECO:0008006" key="3">
    <source>
        <dbReference type="Google" id="ProtNLM"/>
    </source>
</evidence>
<comment type="caution">
    <text evidence="1">The sequence shown here is derived from an EMBL/GenBank/DDBJ whole genome shotgun (WGS) entry which is preliminary data.</text>
</comment>
<evidence type="ECO:0000313" key="2">
    <source>
        <dbReference type="Proteomes" id="UP000187406"/>
    </source>
</evidence>
<gene>
    <name evidence="1" type="ORF">CFOL_v3_00612</name>
</gene>
<name>A0A1Q3AN05_CEPFO</name>
<organism evidence="1 2">
    <name type="scientific">Cephalotus follicularis</name>
    <name type="common">Albany pitcher plant</name>
    <dbReference type="NCBI Taxonomy" id="3775"/>
    <lineage>
        <taxon>Eukaryota</taxon>
        <taxon>Viridiplantae</taxon>
        <taxon>Streptophyta</taxon>
        <taxon>Embryophyta</taxon>
        <taxon>Tracheophyta</taxon>
        <taxon>Spermatophyta</taxon>
        <taxon>Magnoliopsida</taxon>
        <taxon>eudicotyledons</taxon>
        <taxon>Gunneridae</taxon>
        <taxon>Pentapetalae</taxon>
        <taxon>rosids</taxon>
        <taxon>fabids</taxon>
        <taxon>Oxalidales</taxon>
        <taxon>Cephalotaceae</taxon>
        <taxon>Cephalotus</taxon>
    </lineage>
</organism>
<dbReference type="STRING" id="3775.A0A1Q3AN05"/>
<proteinExistence type="predicted"/>
<sequence length="160" mass="18355">MLGSKPLHTLLDANIKIRSKEGKPCDMGRYQRLIGKHIYLAHTRHDIAYTVSMVSQYMHNPYSTHMDVVIIILRYLNGAPEKGILFQKHNHIKVEAFTDVDWASSHDDRRSTSGYCAFVGGNLVAWRSKKQDVVARSSAEPWLRVFLKYYGLVDFLEKCA</sequence>
<evidence type="ECO:0000313" key="1">
    <source>
        <dbReference type="EMBL" id="GAV57074.1"/>
    </source>
</evidence>
<reference evidence="2" key="1">
    <citation type="submission" date="2016-04" db="EMBL/GenBank/DDBJ databases">
        <title>Cephalotus genome sequencing.</title>
        <authorList>
            <person name="Fukushima K."/>
            <person name="Hasebe M."/>
            <person name="Fang X."/>
        </authorList>
    </citation>
    <scope>NUCLEOTIDE SEQUENCE [LARGE SCALE GENOMIC DNA]</scope>
    <source>
        <strain evidence="2">cv. St1</strain>
    </source>
</reference>